<name>A0A0D2CZM4_9EURO</name>
<protein>
    <recommendedName>
        <fullName evidence="8">Zn(2)-C6 fungal-type domain-containing protein</fullName>
    </recommendedName>
</protein>
<accession>A0A0D2CZM4</accession>
<dbReference type="GO" id="GO:0008270">
    <property type="term" value="F:zinc ion binding"/>
    <property type="evidence" value="ECO:0007669"/>
    <property type="project" value="InterPro"/>
</dbReference>
<evidence type="ECO:0000256" key="3">
    <source>
        <dbReference type="ARBA" id="ARBA00023015"/>
    </source>
</evidence>
<dbReference type="PROSITE" id="PS50048">
    <property type="entry name" value="ZN2_CY6_FUNGAL_2"/>
    <property type="match status" value="1"/>
</dbReference>
<dbReference type="PROSITE" id="PS00463">
    <property type="entry name" value="ZN2_CY6_FUNGAL_1"/>
    <property type="match status" value="1"/>
</dbReference>
<keyword evidence="3" id="KW-0805">Transcription regulation</keyword>
<dbReference type="InterPro" id="IPR036864">
    <property type="entry name" value="Zn2-C6_fun-type_DNA-bd_sf"/>
</dbReference>
<evidence type="ECO:0000259" key="8">
    <source>
        <dbReference type="PROSITE" id="PS50048"/>
    </source>
</evidence>
<keyword evidence="2" id="KW-0862">Zinc</keyword>
<keyword evidence="10" id="KW-1185">Reference proteome</keyword>
<feature type="region of interest" description="Disordered" evidence="7">
    <location>
        <begin position="1"/>
        <end position="35"/>
    </location>
</feature>
<dbReference type="GO" id="GO:0000981">
    <property type="term" value="F:DNA-binding transcription factor activity, RNA polymerase II-specific"/>
    <property type="evidence" value="ECO:0007669"/>
    <property type="project" value="InterPro"/>
</dbReference>
<keyword evidence="4" id="KW-0238">DNA-binding</keyword>
<keyword evidence="5" id="KW-0804">Transcription</keyword>
<evidence type="ECO:0000256" key="5">
    <source>
        <dbReference type="ARBA" id="ARBA00023163"/>
    </source>
</evidence>
<dbReference type="Proteomes" id="UP000054466">
    <property type="component" value="Unassembled WGS sequence"/>
</dbReference>
<dbReference type="Gene3D" id="4.10.240.10">
    <property type="entry name" value="Zn(2)-C6 fungal-type DNA-binding domain"/>
    <property type="match status" value="1"/>
</dbReference>
<dbReference type="OrthoDB" id="2593732at2759"/>
<evidence type="ECO:0000313" key="10">
    <source>
        <dbReference type="Proteomes" id="UP000054466"/>
    </source>
</evidence>
<keyword evidence="6" id="KW-0539">Nucleus</keyword>
<evidence type="ECO:0000256" key="6">
    <source>
        <dbReference type="ARBA" id="ARBA00023242"/>
    </source>
</evidence>
<organism evidence="9 10">
    <name type="scientific">Cladophialophora immunda</name>
    <dbReference type="NCBI Taxonomy" id="569365"/>
    <lineage>
        <taxon>Eukaryota</taxon>
        <taxon>Fungi</taxon>
        <taxon>Dikarya</taxon>
        <taxon>Ascomycota</taxon>
        <taxon>Pezizomycotina</taxon>
        <taxon>Eurotiomycetes</taxon>
        <taxon>Chaetothyriomycetidae</taxon>
        <taxon>Chaetothyriales</taxon>
        <taxon>Herpotrichiellaceae</taxon>
        <taxon>Cladophialophora</taxon>
    </lineage>
</organism>
<feature type="domain" description="Zn(2)-C6 fungal-type" evidence="8">
    <location>
        <begin position="68"/>
        <end position="96"/>
    </location>
</feature>
<dbReference type="EMBL" id="KN847040">
    <property type="protein sequence ID" value="KIW35420.1"/>
    <property type="molecule type" value="Genomic_DNA"/>
</dbReference>
<dbReference type="CDD" id="cd00067">
    <property type="entry name" value="GAL4"/>
    <property type="match status" value="1"/>
</dbReference>
<dbReference type="AlphaFoldDB" id="A0A0D2CZM4"/>
<dbReference type="HOGENOM" id="CLU_602892_0_0_1"/>
<dbReference type="PANTHER" id="PTHR36206:SF4">
    <property type="entry name" value="HYPOTHETICAL CONSERVED PROTEIN (EUROFUNG)-RELATED"/>
    <property type="match status" value="1"/>
</dbReference>
<dbReference type="InterPro" id="IPR001138">
    <property type="entry name" value="Zn2Cys6_DnaBD"/>
</dbReference>
<evidence type="ECO:0000313" key="9">
    <source>
        <dbReference type="EMBL" id="KIW35420.1"/>
    </source>
</evidence>
<proteinExistence type="predicted"/>
<dbReference type="SUPFAM" id="SSF57701">
    <property type="entry name" value="Zn2/Cys6 DNA-binding domain"/>
    <property type="match status" value="1"/>
</dbReference>
<evidence type="ECO:0000256" key="2">
    <source>
        <dbReference type="ARBA" id="ARBA00022833"/>
    </source>
</evidence>
<feature type="compositionally biased region" description="Basic residues" evidence="7">
    <location>
        <begin position="1"/>
        <end position="10"/>
    </location>
</feature>
<dbReference type="Pfam" id="PF00172">
    <property type="entry name" value="Zn_clus"/>
    <property type="match status" value="1"/>
</dbReference>
<sequence>MAPRRKHRRTNIGGHQPIGHNVGVQRLDTSPSSSPCSLYNDPLPSGLPSNNNAHYSTKRAHHSKVVTGCLTCKRRHLKCDEGKPNCLRCERSSRHCDGYVARRVWIFEPSGNRSSDTSPVPAFLPGSISTEQGQDLERWSFQYFCEVTTPAMAEWTFASSAQDFWFRHVRQCVTSIPAARHLAVALAGRYRETSDLISAQPSFASEQYLQALSWLNREKDVICVDTVLLCCVLIAVYEHLDPHIKCHAGLSHLAAAFRIMNDPHTKWTPATRAIYSIAMQVETVVSIFRTPMFLPGAEPTISFDQSIPRLPKAFHDPVQIQQKFFEVFCWRFSYALRHREWNRTCSGFHQLHSLLRQWYGLVRNYILGIDGQKPTGEDLQLAKIMSVQFRMIYAALWYSIGDETPQYQHPGHANMVDLSSPDKVTVFVPVKIDPQYESRDLQLESGTRDKPIGIWPDIEIINSPGQSRYVRFTAHAGAYGQDDDVHGTKKKFHPLWYKHSPMQ</sequence>
<evidence type="ECO:0000256" key="1">
    <source>
        <dbReference type="ARBA" id="ARBA00022723"/>
    </source>
</evidence>
<dbReference type="VEuPathDB" id="FungiDB:PV07_02117"/>
<evidence type="ECO:0000256" key="7">
    <source>
        <dbReference type="SAM" id="MobiDB-lite"/>
    </source>
</evidence>
<dbReference type="PANTHER" id="PTHR36206">
    <property type="entry name" value="ASPERCRYPTIN BIOSYNTHESIS CLUSTER-SPECIFIC TRANSCRIPTION REGULATOR ATNN-RELATED"/>
    <property type="match status" value="1"/>
</dbReference>
<dbReference type="GeneID" id="27341311"/>
<dbReference type="RefSeq" id="XP_016255636.1">
    <property type="nucleotide sequence ID" value="XM_016388708.1"/>
</dbReference>
<dbReference type="SMART" id="SM00066">
    <property type="entry name" value="GAL4"/>
    <property type="match status" value="1"/>
</dbReference>
<dbReference type="GO" id="GO:0003677">
    <property type="term" value="F:DNA binding"/>
    <property type="evidence" value="ECO:0007669"/>
    <property type="project" value="UniProtKB-KW"/>
</dbReference>
<keyword evidence="1" id="KW-0479">Metal-binding</keyword>
<dbReference type="InterPro" id="IPR052360">
    <property type="entry name" value="Transcr_Regulatory_Proteins"/>
</dbReference>
<evidence type="ECO:0000256" key="4">
    <source>
        <dbReference type="ARBA" id="ARBA00023125"/>
    </source>
</evidence>
<gene>
    <name evidence="9" type="ORF">PV07_02117</name>
</gene>
<reference evidence="9 10" key="1">
    <citation type="submission" date="2015-01" db="EMBL/GenBank/DDBJ databases">
        <title>The Genome Sequence of Cladophialophora immunda CBS83496.</title>
        <authorList>
            <consortium name="The Broad Institute Genomics Platform"/>
            <person name="Cuomo C."/>
            <person name="de Hoog S."/>
            <person name="Gorbushina A."/>
            <person name="Stielow B."/>
            <person name="Teixiera M."/>
            <person name="Abouelleil A."/>
            <person name="Chapman S.B."/>
            <person name="Priest M."/>
            <person name="Young S.K."/>
            <person name="Wortman J."/>
            <person name="Nusbaum C."/>
            <person name="Birren B."/>
        </authorList>
    </citation>
    <scope>NUCLEOTIDE SEQUENCE [LARGE SCALE GENOMIC DNA]</scope>
    <source>
        <strain evidence="9 10">CBS 83496</strain>
    </source>
</reference>